<dbReference type="AlphaFoldDB" id="A0A9E2L801"/>
<keyword evidence="2" id="KW-0732">Signal</keyword>
<reference evidence="3" key="1">
    <citation type="journal article" date="2021" name="PeerJ">
        <title>Extensive microbial diversity within the chicken gut microbiome revealed by metagenomics and culture.</title>
        <authorList>
            <person name="Gilroy R."/>
            <person name="Ravi A."/>
            <person name="Getino M."/>
            <person name="Pursley I."/>
            <person name="Horton D.L."/>
            <person name="Alikhan N.F."/>
            <person name="Baker D."/>
            <person name="Gharbi K."/>
            <person name="Hall N."/>
            <person name="Watson M."/>
            <person name="Adriaenssens E.M."/>
            <person name="Foster-Nyarko E."/>
            <person name="Jarju S."/>
            <person name="Secka A."/>
            <person name="Antonio M."/>
            <person name="Oren A."/>
            <person name="Chaudhuri R.R."/>
            <person name="La Ragione R."/>
            <person name="Hildebrand F."/>
            <person name="Pallen M.J."/>
        </authorList>
    </citation>
    <scope>NUCLEOTIDE SEQUENCE</scope>
    <source>
        <strain evidence="3">G3-2149</strain>
    </source>
</reference>
<reference evidence="3" key="2">
    <citation type="submission" date="2021-04" db="EMBL/GenBank/DDBJ databases">
        <authorList>
            <person name="Gilroy R."/>
        </authorList>
    </citation>
    <scope>NUCLEOTIDE SEQUENCE</scope>
    <source>
        <strain evidence="3">G3-2149</strain>
    </source>
</reference>
<gene>
    <name evidence="3" type="ORF">H9789_06425</name>
</gene>
<sequence>MKKILLCALAVFSLSLTSCNNQKDPEKVAQDFVEALQKSDAENMAKLMYGYEEASEENREEGIKRLQEEISSLDQDEKEFLENMTIEDINVKEEEERAKVTLKYQDAEETLRLRKENGKWVIEDF</sequence>
<name>A0A9E2L801_9BACT</name>
<feature type="signal peptide" evidence="2">
    <location>
        <begin position="1"/>
        <end position="23"/>
    </location>
</feature>
<comment type="caution">
    <text evidence="3">The sequence shown here is derived from an EMBL/GenBank/DDBJ whole genome shotgun (WGS) entry which is preliminary data.</text>
</comment>
<evidence type="ECO:0000313" key="4">
    <source>
        <dbReference type="Proteomes" id="UP000823865"/>
    </source>
</evidence>
<feature type="chain" id="PRO_5039285928" evidence="2">
    <location>
        <begin position="24"/>
        <end position="125"/>
    </location>
</feature>
<dbReference type="PROSITE" id="PS51257">
    <property type="entry name" value="PROKAR_LIPOPROTEIN"/>
    <property type="match status" value="1"/>
</dbReference>
<dbReference type="Proteomes" id="UP000823865">
    <property type="component" value="Unassembled WGS sequence"/>
</dbReference>
<keyword evidence="1" id="KW-0175">Coiled coil</keyword>
<dbReference type="Gene3D" id="3.10.450.50">
    <property type="match status" value="1"/>
</dbReference>
<protein>
    <submittedName>
        <fullName evidence="3">DUF4878 domain-containing protein</fullName>
    </submittedName>
</protein>
<dbReference type="EMBL" id="JAHLFU010000137">
    <property type="protein sequence ID" value="MBU3853438.1"/>
    <property type="molecule type" value="Genomic_DNA"/>
</dbReference>
<evidence type="ECO:0000256" key="1">
    <source>
        <dbReference type="SAM" id="Coils"/>
    </source>
</evidence>
<feature type="coiled-coil region" evidence="1">
    <location>
        <begin position="56"/>
        <end position="110"/>
    </location>
</feature>
<organism evidence="3 4">
    <name type="scientific">Candidatus Paraprevotella stercoravium</name>
    <dbReference type="NCBI Taxonomy" id="2838725"/>
    <lineage>
        <taxon>Bacteria</taxon>
        <taxon>Pseudomonadati</taxon>
        <taxon>Bacteroidota</taxon>
        <taxon>Bacteroidia</taxon>
        <taxon>Bacteroidales</taxon>
        <taxon>Prevotellaceae</taxon>
        <taxon>Paraprevotella</taxon>
    </lineage>
</organism>
<proteinExistence type="predicted"/>
<accession>A0A9E2L801</accession>
<evidence type="ECO:0000313" key="3">
    <source>
        <dbReference type="EMBL" id="MBU3853438.1"/>
    </source>
</evidence>
<evidence type="ECO:0000256" key="2">
    <source>
        <dbReference type="SAM" id="SignalP"/>
    </source>
</evidence>